<dbReference type="Proteomes" id="UP001476950">
    <property type="component" value="Unassembled WGS sequence"/>
</dbReference>
<evidence type="ECO:0000313" key="2">
    <source>
        <dbReference type="Proteomes" id="UP001476950"/>
    </source>
</evidence>
<sequence>MNGQAQYIITGDRDLLVLHPFRAVAVITVDEFLRQHL</sequence>
<protein>
    <recommendedName>
        <fullName evidence="3">Toxin-antitoxin system toxin component, PIN family</fullName>
    </recommendedName>
</protein>
<comment type="caution">
    <text evidence="1">The sequence shown here is derived from an EMBL/GenBank/DDBJ whole genome shotgun (WGS) entry which is preliminary data.</text>
</comment>
<name>A0ABV0KK77_9CYAN</name>
<reference evidence="1 2" key="1">
    <citation type="submission" date="2022-04" db="EMBL/GenBank/DDBJ databases">
        <title>Positive selection, recombination, and allopatry shape intraspecific diversity of widespread and dominant cyanobacteria.</title>
        <authorList>
            <person name="Wei J."/>
            <person name="Shu W."/>
            <person name="Hu C."/>
        </authorList>
    </citation>
    <scope>NUCLEOTIDE SEQUENCE [LARGE SCALE GENOMIC DNA]</scope>
    <source>
        <strain evidence="1 2">AS-A4</strain>
    </source>
</reference>
<proteinExistence type="predicted"/>
<dbReference type="EMBL" id="JAMPLM010000012">
    <property type="protein sequence ID" value="MEP1059663.1"/>
    <property type="molecule type" value="Genomic_DNA"/>
</dbReference>
<gene>
    <name evidence="1" type="ORF">NDI38_14560</name>
</gene>
<organism evidence="1 2">
    <name type="scientific">Stenomitos frigidus AS-A4</name>
    <dbReference type="NCBI Taxonomy" id="2933935"/>
    <lineage>
        <taxon>Bacteria</taxon>
        <taxon>Bacillati</taxon>
        <taxon>Cyanobacteriota</taxon>
        <taxon>Cyanophyceae</taxon>
        <taxon>Leptolyngbyales</taxon>
        <taxon>Leptolyngbyaceae</taxon>
        <taxon>Stenomitos</taxon>
    </lineage>
</organism>
<evidence type="ECO:0008006" key="3">
    <source>
        <dbReference type="Google" id="ProtNLM"/>
    </source>
</evidence>
<accession>A0ABV0KK77</accession>
<evidence type="ECO:0000313" key="1">
    <source>
        <dbReference type="EMBL" id="MEP1059663.1"/>
    </source>
</evidence>
<keyword evidence="2" id="KW-1185">Reference proteome</keyword>